<evidence type="ECO:0000313" key="11">
    <source>
        <dbReference type="EMBL" id="MEQ2302954.1"/>
    </source>
</evidence>
<comment type="subcellular location">
    <subcellularLocation>
        <location evidence="2">Endoplasmic reticulum membrane</location>
        <topology evidence="2">Multi-pass membrane protein</topology>
    </subcellularLocation>
    <subcellularLocation>
        <location evidence="1">Membrane</location>
        <topology evidence="1">Multi-pass membrane protein</topology>
        <orientation evidence="1">Lumenal side</orientation>
    </subcellularLocation>
</comment>
<keyword evidence="7 10" id="KW-1133">Transmembrane helix</keyword>
<evidence type="ECO:0000256" key="1">
    <source>
        <dbReference type="ARBA" id="ARBA00004366"/>
    </source>
</evidence>
<evidence type="ECO:0000256" key="9">
    <source>
        <dbReference type="SAM" id="MobiDB-lite"/>
    </source>
</evidence>
<evidence type="ECO:0000256" key="6">
    <source>
        <dbReference type="ARBA" id="ARBA00022824"/>
    </source>
</evidence>
<keyword evidence="6" id="KW-0256">Endoplasmic reticulum</keyword>
<evidence type="ECO:0000256" key="4">
    <source>
        <dbReference type="ARBA" id="ARBA00022692"/>
    </source>
</evidence>
<feature type="transmembrane region" description="Helical" evidence="10">
    <location>
        <begin position="262"/>
        <end position="281"/>
    </location>
</feature>
<evidence type="ECO:0000256" key="2">
    <source>
        <dbReference type="ARBA" id="ARBA00004477"/>
    </source>
</evidence>
<dbReference type="Proteomes" id="UP001469553">
    <property type="component" value="Unassembled WGS sequence"/>
</dbReference>
<evidence type="ECO:0000256" key="5">
    <source>
        <dbReference type="ARBA" id="ARBA00022801"/>
    </source>
</evidence>
<feature type="compositionally biased region" description="Acidic residues" evidence="9">
    <location>
        <begin position="353"/>
        <end position="364"/>
    </location>
</feature>
<feature type="transmembrane region" description="Helical" evidence="10">
    <location>
        <begin position="187"/>
        <end position="206"/>
    </location>
</feature>
<feature type="transmembrane region" description="Helical" evidence="10">
    <location>
        <begin position="37"/>
        <end position="59"/>
    </location>
</feature>
<evidence type="ECO:0000256" key="3">
    <source>
        <dbReference type="ARBA" id="ARBA00006859"/>
    </source>
</evidence>
<accession>A0ABV0Z9S5</accession>
<comment type="caution">
    <text evidence="11">The sequence shown here is derived from an EMBL/GenBank/DDBJ whole genome shotgun (WGS) entry which is preliminary data.</text>
</comment>
<gene>
    <name evidence="11" type="primary">HM13</name>
    <name evidence="11" type="ORF">AMECASPLE_011876</name>
</gene>
<feature type="transmembrane region" description="Helical" evidence="10">
    <location>
        <begin position="213"/>
        <end position="237"/>
    </location>
</feature>
<reference evidence="11 12" key="1">
    <citation type="submission" date="2021-06" db="EMBL/GenBank/DDBJ databases">
        <authorList>
            <person name="Palmer J.M."/>
        </authorList>
    </citation>
    <scope>NUCLEOTIDE SEQUENCE [LARGE SCALE GENOMIC DNA]</scope>
    <source>
        <strain evidence="11 12">AS_MEX2019</strain>
        <tissue evidence="11">Muscle</tissue>
    </source>
</reference>
<keyword evidence="8 10" id="KW-0472">Membrane</keyword>
<comment type="similarity">
    <text evidence="3">Belongs to the peptidase A22B family.</text>
</comment>
<evidence type="ECO:0000313" key="12">
    <source>
        <dbReference type="Proteomes" id="UP001469553"/>
    </source>
</evidence>
<dbReference type="InterPro" id="IPR007369">
    <property type="entry name" value="Peptidase_A22B_SPP"/>
</dbReference>
<sequence length="372" mass="40969">MAEAEPVPEAALNATESNGTEALNATAKFVATPEGTALAYGSLVFMALLPIFFGALRSVTCSKSKNSADAPETITSRDAARFPIIASCTLFGLYLFFKVFSQEYINLLLSVYFFVLGVLALSHTMSPAVSRIFPVSFPNKQYQLLFTQGSGESKEEIVNYEFDTKNLVCLLISSVVGVWYLLKKHWIANNVFGLAFALNGVELLHLNNVSTGCILLGGLFVYDVFWVFGTNVMVTVAKSFEAPIKLVFPQDLLEKGLEASNFAMLGLGDIVIPGIFIALLLRFDVSLKKNSRTYFYSSFLAYIFGLGLTIFVMHTFKHAQPALLYLVPACVGFPVVVALLKGELTEMFRYEESSEEAEPNEESSESEKKKDQ</sequence>
<feature type="region of interest" description="Disordered" evidence="9">
    <location>
        <begin position="351"/>
        <end position="372"/>
    </location>
</feature>
<dbReference type="PANTHER" id="PTHR12174:SF23">
    <property type="entry name" value="MINOR HISTOCOMPATIBILITY ANTIGEN H13"/>
    <property type="match status" value="1"/>
</dbReference>
<dbReference type="EMBL" id="JAHRIP010057157">
    <property type="protein sequence ID" value="MEQ2302954.1"/>
    <property type="molecule type" value="Genomic_DNA"/>
</dbReference>
<keyword evidence="12" id="KW-1185">Reference proteome</keyword>
<dbReference type="PANTHER" id="PTHR12174">
    <property type="entry name" value="SIGNAL PEPTIDE PEPTIDASE"/>
    <property type="match status" value="1"/>
</dbReference>
<dbReference type="Pfam" id="PF04258">
    <property type="entry name" value="Peptidase_A22B"/>
    <property type="match status" value="1"/>
</dbReference>
<dbReference type="SMART" id="SM00730">
    <property type="entry name" value="PSN"/>
    <property type="match status" value="1"/>
</dbReference>
<evidence type="ECO:0000256" key="7">
    <source>
        <dbReference type="ARBA" id="ARBA00022989"/>
    </source>
</evidence>
<feature type="transmembrane region" description="Helical" evidence="10">
    <location>
        <begin position="322"/>
        <end position="340"/>
    </location>
</feature>
<evidence type="ECO:0000256" key="8">
    <source>
        <dbReference type="ARBA" id="ARBA00023136"/>
    </source>
</evidence>
<organism evidence="11 12">
    <name type="scientific">Ameca splendens</name>
    <dbReference type="NCBI Taxonomy" id="208324"/>
    <lineage>
        <taxon>Eukaryota</taxon>
        <taxon>Metazoa</taxon>
        <taxon>Chordata</taxon>
        <taxon>Craniata</taxon>
        <taxon>Vertebrata</taxon>
        <taxon>Euteleostomi</taxon>
        <taxon>Actinopterygii</taxon>
        <taxon>Neopterygii</taxon>
        <taxon>Teleostei</taxon>
        <taxon>Neoteleostei</taxon>
        <taxon>Acanthomorphata</taxon>
        <taxon>Ovalentaria</taxon>
        <taxon>Atherinomorphae</taxon>
        <taxon>Cyprinodontiformes</taxon>
        <taxon>Goodeidae</taxon>
        <taxon>Ameca</taxon>
    </lineage>
</organism>
<feature type="transmembrane region" description="Helical" evidence="10">
    <location>
        <begin position="103"/>
        <end position="121"/>
    </location>
</feature>
<evidence type="ECO:0000256" key="10">
    <source>
        <dbReference type="SAM" id="Phobius"/>
    </source>
</evidence>
<proteinExistence type="inferred from homology"/>
<feature type="transmembrane region" description="Helical" evidence="10">
    <location>
        <begin position="79"/>
        <end position="97"/>
    </location>
</feature>
<keyword evidence="4 10" id="KW-0812">Transmembrane</keyword>
<protein>
    <submittedName>
        <fullName evidence="11">Minor histocompatibility antigen H13</fullName>
    </submittedName>
</protein>
<keyword evidence="5" id="KW-0378">Hydrolase</keyword>
<dbReference type="InterPro" id="IPR006639">
    <property type="entry name" value="Preselin/SPP"/>
</dbReference>
<feature type="transmembrane region" description="Helical" evidence="10">
    <location>
        <begin position="293"/>
        <end position="316"/>
    </location>
</feature>
<name>A0ABV0Z9S5_9TELE</name>